<evidence type="ECO:0000256" key="2">
    <source>
        <dbReference type="ARBA" id="ARBA00022679"/>
    </source>
</evidence>
<dbReference type="RefSeq" id="WP_248706330.1">
    <property type="nucleotide sequence ID" value="NZ_CAKOET010000004.1"/>
</dbReference>
<evidence type="ECO:0000313" key="11">
    <source>
        <dbReference type="Proteomes" id="UP000838102"/>
    </source>
</evidence>
<comment type="caution">
    <text evidence="10">The sequence shown here is derived from an EMBL/GenBank/DDBJ whole genome shotgun (WGS) entry which is preliminary data.</text>
</comment>
<keyword evidence="4" id="KW-0545">Nucleotide biosynthesis</keyword>
<evidence type="ECO:0000256" key="1">
    <source>
        <dbReference type="ARBA" id="ARBA00013247"/>
    </source>
</evidence>
<keyword evidence="5" id="KW-0547">Nucleotide-binding</keyword>
<dbReference type="InterPro" id="IPR005946">
    <property type="entry name" value="Rib-P_diPkinase"/>
</dbReference>
<evidence type="ECO:0000256" key="3">
    <source>
        <dbReference type="ARBA" id="ARBA00022723"/>
    </source>
</evidence>
<dbReference type="PANTHER" id="PTHR10210:SF41">
    <property type="entry name" value="RIBOSE-PHOSPHATE PYROPHOSPHOKINASE 1, CHLOROPLASTIC"/>
    <property type="match status" value="1"/>
</dbReference>
<dbReference type="NCBIfam" id="TIGR01251">
    <property type="entry name" value="ribP_PPkin"/>
    <property type="match status" value="1"/>
</dbReference>
<protein>
    <recommendedName>
        <fullName evidence="1">ribose-phosphate diphosphokinase</fullName>
        <ecNumber evidence="1">2.7.6.1</ecNumber>
    </recommendedName>
</protein>
<dbReference type="Gene3D" id="3.40.50.2020">
    <property type="match status" value="2"/>
</dbReference>
<evidence type="ECO:0000313" key="10">
    <source>
        <dbReference type="EMBL" id="CAH1854776.1"/>
    </source>
</evidence>
<dbReference type="InterPro" id="IPR000842">
    <property type="entry name" value="PRib_PP_synth_CS"/>
</dbReference>
<accession>A0ABM9D366</accession>
<reference evidence="10" key="1">
    <citation type="submission" date="2022-03" db="EMBL/GenBank/DDBJ databases">
        <authorList>
            <person name="Hettiarachchi G."/>
        </authorList>
    </citation>
    <scope>NUCLEOTIDE SEQUENCE</scope>
    <source>
        <strain evidence="10">LMG 32447</strain>
    </source>
</reference>
<keyword evidence="3" id="KW-0479">Metal-binding</keyword>
<evidence type="ECO:0000256" key="4">
    <source>
        <dbReference type="ARBA" id="ARBA00022727"/>
    </source>
</evidence>
<dbReference type="GO" id="GO:0004749">
    <property type="term" value="F:ribose phosphate diphosphokinase activity"/>
    <property type="evidence" value="ECO:0007669"/>
    <property type="project" value="UniProtKB-EC"/>
</dbReference>
<dbReference type="PANTHER" id="PTHR10210">
    <property type="entry name" value="RIBOSE-PHOSPHATE DIPHOSPHOKINASE FAMILY MEMBER"/>
    <property type="match status" value="1"/>
</dbReference>
<dbReference type="EC" id="2.7.6.1" evidence="1"/>
<organism evidence="10 11">
    <name type="scientific">Convivina praedatoris</name>
    <dbReference type="NCBI Taxonomy" id="2880963"/>
    <lineage>
        <taxon>Bacteria</taxon>
        <taxon>Bacillati</taxon>
        <taxon>Bacillota</taxon>
        <taxon>Bacilli</taxon>
        <taxon>Lactobacillales</taxon>
        <taxon>Lactobacillaceae</taxon>
        <taxon>Convivina</taxon>
    </lineage>
</organism>
<proteinExistence type="predicted"/>
<keyword evidence="6" id="KW-0418">Kinase</keyword>
<dbReference type="NCBIfam" id="NF002320">
    <property type="entry name" value="PRK01259.1"/>
    <property type="match status" value="1"/>
</dbReference>
<evidence type="ECO:0000256" key="8">
    <source>
        <dbReference type="ARBA" id="ARBA00022842"/>
    </source>
</evidence>
<dbReference type="InterPro" id="IPR029099">
    <property type="entry name" value="Pribosyltran_N"/>
</dbReference>
<sequence length="324" mass="35832">MTSNPEYRLFDLGSNPTLAAEIAEKLDLPLAKVQLEMFADNEIYERIEDSVRGMDVYVIQSISDPVNDNFIKLMIFIDAVRRTSAKSINVIMPYFGYARSDRKARSREPIVARLIADMLESQGVKRMLTMDLHTGQVQGFFDIPVDHLLAMPVQTHYFYERGLIGDDVVVVASNPSSLKMVQRFAKILGAQWALVDRRQDEDDQRTKPYQITGNVAGKVALILDDMIDTGRSMVLASEAIQAAGAHHIEAVATHAVLSGSAVGLLENSPIQRVVVTNTIEVPDNKRFSKLVDLSVAETFAAGLKRVIAHESIAPVLLSPDNPEV</sequence>
<dbReference type="Pfam" id="PF14572">
    <property type="entry name" value="Pribosyl_synth"/>
    <property type="match status" value="1"/>
</dbReference>
<dbReference type="PROSITE" id="PS00114">
    <property type="entry name" value="PRPP_SYNTHASE"/>
    <property type="match status" value="1"/>
</dbReference>
<dbReference type="EMBL" id="CAKOEU010000004">
    <property type="protein sequence ID" value="CAH1854776.1"/>
    <property type="molecule type" value="Genomic_DNA"/>
</dbReference>
<keyword evidence="2 10" id="KW-0808">Transferase</keyword>
<name>A0ABM9D366_9LACO</name>
<keyword evidence="11" id="KW-1185">Reference proteome</keyword>
<dbReference type="Proteomes" id="UP000838102">
    <property type="component" value="Unassembled WGS sequence"/>
</dbReference>
<dbReference type="InterPro" id="IPR000836">
    <property type="entry name" value="PRTase_dom"/>
</dbReference>
<dbReference type="Pfam" id="PF13793">
    <property type="entry name" value="Pribosyltran_N"/>
    <property type="match status" value="1"/>
</dbReference>
<dbReference type="CDD" id="cd06223">
    <property type="entry name" value="PRTases_typeI"/>
    <property type="match status" value="1"/>
</dbReference>
<evidence type="ECO:0000256" key="7">
    <source>
        <dbReference type="ARBA" id="ARBA00022840"/>
    </source>
</evidence>
<dbReference type="InterPro" id="IPR029057">
    <property type="entry name" value="PRTase-like"/>
</dbReference>
<dbReference type="SUPFAM" id="SSF53271">
    <property type="entry name" value="PRTase-like"/>
    <property type="match status" value="2"/>
</dbReference>
<keyword evidence="8" id="KW-0460">Magnesium</keyword>
<evidence type="ECO:0000256" key="5">
    <source>
        <dbReference type="ARBA" id="ARBA00022741"/>
    </source>
</evidence>
<evidence type="ECO:0000256" key="6">
    <source>
        <dbReference type="ARBA" id="ARBA00022777"/>
    </source>
</evidence>
<evidence type="ECO:0000259" key="9">
    <source>
        <dbReference type="Pfam" id="PF13793"/>
    </source>
</evidence>
<dbReference type="SMART" id="SM01400">
    <property type="entry name" value="Pribosyltran_N"/>
    <property type="match status" value="1"/>
</dbReference>
<feature type="domain" description="Ribose-phosphate pyrophosphokinase N-terminal" evidence="9">
    <location>
        <begin position="8"/>
        <end position="123"/>
    </location>
</feature>
<gene>
    <name evidence="10" type="primary">prs_1</name>
    <name evidence="10" type="ORF">LMG032447_00940</name>
</gene>
<keyword evidence="7" id="KW-0067">ATP-binding</keyword>